<evidence type="ECO:0000313" key="2">
    <source>
        <dbReference type="Proteomes" id="UP000095347"/>
    </source>
</evidence>
<protein>
    <submittedName>
        <fullName evidence="1">Uncharacterized protein</fullName>
    </submittedName>
</protein>
<dbReference type="RefSeq" id="WP_069958449.1">
    <property type="nucleotide sequence ID" value="NZ_MCGG01000036.1"/>
</dbReference>
<dbReference type="EMBL" id="MCGG01000036">
    <property type="protein sequence ID" value="OEJ66244.1"/>
    <property type="molecule type" value="Genomic_DNA"/>
</dbReference>
<dbReference type="AlphaFoldDB" id="A0A1E5Q6A7"/>
<reference evidence="2" key="1">
    <citation type="submission" date="2016-07" db="EMBL/GenBank/DDBJ databases">
        <authorList>
            <person name="Florea S."/>
            <person name="Webb J.S."/>
            <person name="Jaromczyk J."/>
            <person name="Schardl C.L."/>
        </authorList>
    </citation>
    <scope>NUCLEOTIDE SEQUENCE [LARGE SCALE GENOMIC DNA]</scope>
    <source>
        <strain evidence="2">MV-1</strain>
    </source>
</reference>
<dbReference type="Proteomes" id="UP000095347">
    <property type="component" value="Unassembled WGS sequence"/>
</dbReference>
<comment type="caution">
    <text evidence="1">The sequence shown here is derived from an EMBL/GenBank/DDBJ whole genome shotgun (WGS) entry which is preliminary data.</text>
</comment>
<keyword evidence="2" id="KW-1185">Reference proteome</keyword>
<gene>
    <name evidence="1" type="ORF">BEN30_12710</name>
</gene>
<accession>A0A1E5Q6A7</accession>
<dbReference type="STRING" id="28181.BEN30_12710"/>
<name>A0A1E5Q6A7_9PROT</name>
<dbReference type="OrthoDB" id="7960540at2"/>
<organism evidence="1 2">
    <name type="scientific">Magnetovibrio blakemorei</name>
    <dbReference type="NCBI Taxonomy" id="28181"/>
    <lineage>
        <taxon>Bacteria</taxon>
        <taxon>Pseudomonadati</taxon>
        <taxon>Pseudomonadota</taxon>
        <taxon>Alphaproteobacteria</taxon>
        <taxon>Rhodospirillales</taxon>
        <taxon>Magnetovibrionaceae</taxon>
        <taxon>Magnetovibrio</taxon>
    </lineage>
</organism>
<proteinExistence type="predicted"/>
<sequence length="87" mass="9536">MIAPSVLDEILVFVNAQGGSADVVPKLREQWASIHFTHCFEDELCLEKPVREGDTANVYVVDGSEHCMKITSDPDFATGVLIAELSE</sequence>
<evidence type="ECO:0000313" key="1">
    <source>
        <dbReference type="EMBL" id="OEJ66244.1"/>
    </source>
</evidence>